<feature type="domain" description="Serine-threonine/tyrosine-protein kinase catalytic" evidence="5">
    <location>
        <begin position="12"/>
        <end position="73"/>
    </location>
</feature>
<reference evidence="7" key="2">
    <citation type="submission" date="2022-01" db="EMBL/GenBank/DDBJ databases">
        <authorList>
            <person name="Yamashiro T."/>
            <person name="Shiraishi A."/>
            <person name="Satake H."/>
            <person name="Nakayama K."/>
        </authorList>
    </citation>
    <scope>NUCLEOTIDE SEQUENCE</scope>
</reference>
<dbReference type="Proteomes" id="UP001151760">
    <property type="component" value="Unassembled WGS sequence"/>
</dbReference>
<evidence type="ECO:0000256" key="3">
    <source>
        <dbReference type="ARBA" id="ARBA00022679"/>
    </source>
</evidence>
<keyword evidence="2" id="KW-0328">Glycosyltransferase</keyword>
<evidence type="ECO:0000313" key="7">
    <source>
        <dbReference type="EMBL" id="GJU07382.1"/>
    </source>
</evidence>
<accession>A0ABQ5J792</accession>
<name>A0ABQ5J792_9ASTR</name>
<dbReference type="Gene3D" id="1.10.510.10">
    <property type="entry name" value="Transferase(Phosphotransferase) domain 1"/>
    <property type="match status" value="1"/>
</dbReference>
<dbReference type="SUPFAM" id="SSF53756">
    <property type="entry name" value="UDP-Glycosyltransferase/glycogen phosphorylase"/>
    <property type="match status" value="1"/>
</dbReference>
<sequence length="452" mass="51187">MVPFSIYGELSVNEENTKVAVKRLNGKHGQGLKQFWTEVQLLSREKHQNLISLVGYCDEENEKTIVYEYAEEGYCEPEYRKTKFSTKKTDVYSFGIVLFEVLCGRLCSVEYEDGVTLSGKYVKQYEKDSLAEIIHPSLSQHMGSDSMTKFSEIAYRCLNEDREQQPGMDVVKKELEEALKLEESTEQRDLPADLTESPPIAGSKVMNVVLVAAECTPWSKIGSLGDFAGALPKALAKLGHRVMVVVPLYENNDELQETGVRKWYIVNEEEILRRMVLFCKAAIEAPWHVPCGGTFYSDENLVFIANDWHTALLPVYLKAYYHEHGYMIYARSVLVIHNIDHQYRVPLNGGSYVDLPQDYLDKFKITTTKKAIEPGLKTAHGIVIVLSHGDALELKTHEGGQGLHGIISENDSKLKGIVNGIDKKEWNPEVDLSWDNVANQYEKVLIDAKKQE</sequence>
<dbReference type="PANTHER" id="PTHR45825:SF2">
    <property type="entry name" value="STARCH SYNTHASE 2, CHLOROPLASTIC_AMYLOPLASTIC"/>
    <property type="match status" value="1"/>
</dbReference>
<keyword evidence="8" id="KW-1185">Reference proteome</keyword>
<reference evidence="7" key="1">
    <citation type="journal article" date="2022" name="Int. J. Mol. Sci.">
        <title>Draft Genome of Tanacetum Coccineum: Genomic Comparison of Closely Related Tanacetum-Family Plants.</title>
        <authorList>
            <person name="Yamashiro T."/>
            <person name="Shiraishi A."/>
            <person name="Nakayama K."/>
            <person name="Satake H."/>
        </authorList>
    </citation>
    <scope>NUCLEOTIDE SEQUENCE</scope>
</reference>
<evidence type="ECO:0000256" key="2">
    <source>
        <dbReference type="ARBA" id="ARBA00022676"/>
    </source>
</evidence>
<evidence type="ECO:0000256" key="4">
    <source>
        <dbReference type="ARBA" id="ARBA00022922"/>
    </source>
</evidence>
<evidence type="ECO:0000256" key="1">
    <source>
        <dbReference type="ARBA" id="ARBA00004727"/>
    </source>
</evidence>
<evidence type="ECO:0000259" key="5">
    <source>
        <dbReference type="Pfam" id="PF07714"/>
    </source>
</evidence>
<organism evidence="7 8">
    <name type="scientific">Tanacetum coccineum</name>
    <dbReference type="NCBI Taxonomy" id="301880"/>
    <lineage>
        <taxon>Eukaryota</taxon>
        <taxon>Viridiplantae</taxon>
        <taxon>Streptophyta</taxon>
        <taxon>Embryophyta</taxon>
        <taxon>Tracheophyta</taxon>
        <taxon>Spermatophyta</taxon>
        <taxon>Magnoliopsida</taxon>
        <taxon>eudicotyledons</taxon>
        <taxon>Gunneridae</taxon>
        <taxon>Pentapetalae</taxon>
        <taxon>asterids</taxon>
        <taxon>campanulids</taxon>
        <taxon>Asterales</taxon>
        <taxon>Asteraceae</taxon>
        <taxon>Asteroideae</taxon>
        <taxon>Anthemideae</taxon>
        <taxon>Anthemidinae</taxon>
        <taxon>Tanacetum</taxon>
    </lineage>
</organism>
<comment type="pathway">
    <text evidence="1">Glycan biosynthesis; starch biosynthesis.</text>
</comment>
<dbReference type="Pfam" id="PF08323">
    <property type="entry name" value="Glyco_transf_5"/>
    <property type="match status" value="2"/>
</dbReference>
<dbReference type="InterPro" id="IPR013534">
    <property type="entry name" value="Starch_synth_cat_dom"/>
</dbReference>
<dbReference type="Gene3D" id="3.40.50.2000">
    <property type="entry name" value="Glycogen Phosphorylase B"/>
    <property type="match status" value="2"/>
</dbReference>
<dbReference type="SUPFAM" id="SSF56112">
    <property type="entry name" value="Protein kinase-like (PK-like)"/>
    <property type="match status" value="1"/>
</dbReference>
<dbReference type="Pfam" id="PF07714">
    <property type="entry name" value="PK_Tyr_Ser-Thr"/>
    <property type="match status" value="2"/>
</dbReference>
<gene>
    <name evidence="7" type="ORF">Tco_1123812</name>
</gene>
<evidence type="ECO:0000259" key="6">
    <source>
        <dbReference type="Pfam" id="PF08323"/>
    </source>
</evidence>
<protein>
    <submittedName>
        <fullName evidence="7">Granule-bound starch synthase 2, chloroplastic/amyloplastic</fullName>
    </submittedName>
</protein>
<comment type="caution">
    <text evidence="7">The sequence shown here is derived from an EMBL/GenBank/DDBJ whole genome shotgun (WGS) entry which is preliminary data.</text>
</comment>
<dbReference type="EMBL" id="BQNB010021533">
    <property type="protein sequence ID" value="GJU07382.1"/>
    <property type="molecule type" value="Genomic_DNA"/>
</dbReference>
<feature type="domain" description="Serine-threonine/tyrosine-protein kinase catalytic" evidence="5">
    <location>
        <begin position="75"/>
        <end position="175"/>
    </location>
</feature>
<feature type="domain" description="Starch synthase catalytic" evidence="6">
    <location>
        <begin position="270"/>
        <end position="408"/>
    </location>
</feature>
<feature type="domain" description="Starch synthase catalytic" evidence="6">
    <location>
        <begin position="207"/>
        <end position="255"/>
    </location>
</feature>
<dbReference type="InterPro" id="IPR001245">
    <property type="entry name" value="Ser-Thr/Tyr_kinase_cat_dom"/>
</dbReference>
<dbReference type="PANTHER" id="PTHR45825">
    <property type="entry name" value="GRANULE-BOUND STARCH SYNTHASE 1, CHLOROPLASTIC/AMYLOPLASTIC"/>
    <property type="match status" value="1"/>
</dbReference>
<keyword evidence="3" id="KW-0808">Transferase</keyword>
<evidence type="ECO:0000313" key="8">
    <source>
        <dbReference type="Proteomes" id="UP001151760"/>
    </source>
</evidence>
<dbReference type="InterPro" id="IPR011009">
    <property type="entry name" value="Kinase-like_dom_sf"/>
</dbReference>
<proteinExistence type="predicted"/>
<dbReference type="Gene3D" id="3.30.200.20">
    <property type="entry name" value="Phosphorylase Kinase, domain 1"/>
    <property type="match status" value="1"/>
</dbReference>
<keyword evidence="4" id="KW-0750">Starch biosynthesis</keyword>